<reference evidence="4 5" key="1">
    <citation type="journal article" date="2011" name="J. Bacteriol.">
        <title>Complete genome sequence of Burkholderia gladioli BSR3.</title>
        <authorList>
            <person name="Seo Y.S."/>
            <person name="Lim J."/>
            <person name="Choi B.S."/>
            <person name="Kim H."/>
            <person name="Goo E."/>
            <person name="Lee B."/>
            <person name="Lim J.S."/>
            <person name="Choi I.Y."/>
            <person name="Moon J.S."/>
            <person name="Kim J."/>
            <person name="Hwang I."/>
        </authorList>
    </citation>
    <scope>NUCLEOTIDE SEQUENCE [LARGE SCALE GENOMIC DNA]</scope>
    <source>
        <strain evidence="4 5">BSR3</strain>
    </source>
</reference>
<feature type="compositionally biased region" description="Gly residues" evidence="3">
    <location>
        <begin position="276"/>
        <end position="292"/>
    </location>
</feature>
<dbReference type="eggNOG" id="COG1024">
    <property type="taxonomic scope" value="Bacteria"/>
</dbReference>
<dbReference type="AlphaFoldDB" id="F2LE89"/>
<evidence type="ECO:0000313" key="4">
    <source>
        <dbReference type="EMBL" id="AEA62206.1"/>
    </source>
</evidence>
<name>F2LE89_BURGS</name>
<keyword evidence="5" id="KW-1185">Reference proteome</keyword>
<dbReference type="CDD" id="cd06558">
    <property type="entry name" value="crotonase-like"/>
    <property type="match status" value="1"/>
</dbReference>
<dbReference type="SUPFAM" id="SSF52096">
    <property type="entry name" value="ClpP/crotonase"/>
    <property type="match status" value="1"/>
</dbReference>
<dbReference type="InterPro" id="IPR001753">
    <property type="entry name" value="Enoyl-CoA_hydra/iso"/>
</dbReference>
<evidence type="ECO:0000256" key="2">
    <source>
        <dbReference type="RuleBase" id="RU003707"/>
    </source>
</evidence>
<dbReference type="RefSeq" id="WP_013699522.1">
    <property type="nucleotide sequence ID" value="NC_015381.1"/>
</dbReference>
<accession>F2LE89</accession>
<gene>
    <name evidence="4" type="ordered locus">bgla_1g36030</name>
</gene>
<dbReference type="InterPro" id="IPR029045">
    <property type="entry name" value="ClpP/crotonase-like_dom_sf"/>
</dbReference>
<feature type="region of interest" description="Disordered" evidence="3">
    <location>
        <begin position="268"/>
        <end position="292"/>
    </location>
</feature>
<dbReference type="HOGENOM" id="CLU_009834_7_2_4"/>
<dbReference type="PANTHER" id="PTHR43459">
    <property type="entry name" value="ENOYL-COA HYDRATASE"/>
    <property type="match status" value="1"/>
</dbReference>
<dbReference type="STRING" id="999541.bgla_1g36030"/>
<dbReference type="Gene3D" id="3.90.226.10">
    <property type="entry name" value="2-enoyl-CoA Hydratase, Chain A, domain 1"/>
    <property type="match status" value="1"/>
</dbReference>
<sequence>MSERESAGLEAYAGYQSLRLARHPHGILEIVMSGAGANRSNLATADARMHRELAEIWRDLDRDPEVRVALIRGEGKGFSAGGDLGLVEQMADDFEVRTRVWHEARDLVYNLVNCGKPVVSAMHGPAVGAGLVAGLLADVSIAANTARIIDGHTRLGVAAGDHAAIVWPLLCGMAKAKYHLLLCEPVSGEEAERIGLVSLAVDEAELLPKAFELAERLARGSQSAIRWTKYALNNWLRLAGPSFDTSLALEFMGFSGPDVREGISSLRERRAPDFDGGTGGTGGTGSGGAGGA</sequence>
<dbReference type="KEGG" id="bgd:bgla_1g36030"/>
<comment type="similarity">
    <text evidence="1 2">Belongs to the enoyl-CoA hydratase/isomerase family.</text>
</comment>
<dbReference type="EMBL" id="CP002599">
    <property type="protein sequence ID" value="AEA62206.1"/>
    <property type="molecule type" value="Genomic_DNA"/>
</dbReference>
<evidence type="ECO:0000313" key="5">
    <source>
        <dbReference type="Proteomes" id="UP000008316"/>
    </source>
</evidence>
<dbReference type="NCBIfam" id="NF005595">
    <property type="entry name" value="PRK07327.1"/>
    <property type="match status" value="1"/>
</dbReference>
<dbReference type="PANTHER" id="PTHR43459:SF3">
    <property type="entry name" value="ENOYL-COA HYDRATASE ECHA15 (ENOYL HYDRASE) (UNSATURATED ACYL-COA HYDRATASE) (CROTONASE)-RELATED"/>
    <property type="match status" value="1"/>
</dbReference>
<dbReference type="Gene3D" id="1.10.12.10">
    <property type="entry name" value="Lyase 2-enoyl-coa Hydratase, Chain A, domain 2"/>
    <property type="match status" value="1"/>
</dbReference>
<proteinExistence type="inferred from homology"/>
<organism evidence="4 5">
    <name type="scientific">Burkholderia gladioli (strain BSR3)</name>
    <dbReference type="NCBI Taxonomy" id="999541"/>
    <lineage>
        <taxon>Bacteria</taxon>
        <taxon>Pseudomonadati</taxon>
        <taxon>Pseudomonadota</taxon>
        <taxon>Betaproteobacteria</taxon>
        <taxon>Burkholderiales</taxon>
        <taxon>Burkholderiaceae</taxon>
        <taxon>Burkholderia</taxon>
    </lineage>
</organism>
<dbReference type="Proteomes" id="UP000008316">
    <property type="component" value="Chromosome 1"/>
</dbReference>
<dbReference type="GO" id="GO:0003824">
    <property type="term" value="F:catalytic activity"/>
    <property type="evidence" value="ECO:0007669"/>
    <property type="project" value="InterPro"/>
</dbReference>
<dbReference type="Pfam" id="PF00378">
    <property type="entry name" value="ECH_1"/>
    <property type="match status" value="1"/>
</dbReference>
<protein>
    <submittedName>
        <fullName evidence="4">Enoyl-CoA hydratase</fullName>
    </submittedName>
</protein>
<dbReference type="PROSITE" id="PS00166">
    <property type="entry name" value="ENOYL_COA_HYDRATASE"/>
    <property type="match status" value="1"/>
</dbReference>
<evidence type="ECO:0000256" key="1">
    <source>
        <dbReference type="ARBA" id="ARBA00005254"/>
    </source>
</evidence>
<evidence type="ECO:0000256" key="3">
    <source>
        <dbReference type="SAM" id="MobiDB-lite"/>
    </source>
</evidence>
<dbReference type="InterPro" id="IPR014748">
    <property type="entry name" value="Enoyl-CoA_hydra_C"/>
</dbReference>
<dbReference type="InterPro" id="IPR018376">
    <property type="entry name" value="Enoyl-CoA_hyd/isom_CS"/>
</dbReference>